<dbReference type="Proteomes" id="UP000837857">
    <property type="component" value="Chromosome 10"/>
</dbReference>
<feature type="non-terminal residue" evidence="1">
    <location>
        <position position="124"/>
    </location>
</feature>
<name>A0ABN8HP16_9NEOP</name>
<evidence type="ECO:0000313" key="1">
    <source>
        <dbReference type="EMBL" id="CAH2036924.1"/>
    </source>
</evidence>
<keyword evidence="2" id="KW-1185">Reference proteome</keyword>
<dbReference type="EMBL" id="OW152822">
    <property type="protein sequence ID" value="CAH2036924.1"/>
    <property type="molecule type" value="Genomic_DNA"/>
</dbReference>
<gene>
    <name evidence="1" type="ORF">IPOD504_LOCUS937</name>
</gene>
<accession>A0ABN8HP16</accession>
<proteinExistence type="predicted"/>
<evidence type="ECO:0000313" key="2">
    <source>
        <dbReference type="Proteomes" id="UP000837857"/>
    </source>
</evidence>
<sequence>MYTRIADYSEASSAYSQAGWAPRSMNPRGERAPLRCVTLRHSARRLAFGNRAPEPCGSFTRSSTILPGNKDLSTCRITSRVQRSFEATEDCRIDKLAADAVNMIYVASIAYRVPFVFRNKGRVE</sequence>
<protein>
    <submittedName>
        <fullName evidence="1">Uncharacterized protein</fullName>
    </submittedName>
</protein>
<organism evidence="1 2">
    <name type="scientific">Iphiclides podalirius</name>
    <name type="common">scarce swallowtail</name>
    <dbReference type="NCBI Taxonomy" id="110791"/>
    <lineage>
        <taxon>Eukaryota</taxon>
        <taxon>Metazoa</taxon>
        <taxon>Ecdysozoa</taxon>
        <taxon>Arthropoda</taxon>
        <taxon>Hexapoda</taxon>
        <taxon>Insecta</taxon>
        <taxon>Pterygota</taxon>
        <taxon>Neoptera</taxon>
        <taxon>Endopterygota</taxon>
        <taxon>Lepidoptera</taxon>
        <taxon>Glossata</taxon>
        <taxon>Ditrysia</taxon>
        <taxon>Papilionoidea</taxon>
        <taxon>Papilionidae</taxon>
        <taxon>Papilioninae</taxon>
        <taxon>Iphiclides</taxon>
    </lineage>
</organism>
<reference evidence="1" key="1">
    <citation type="submission" date="2022-03" db="EMBL/GenBank/DDBJ databases">
        <authorList>
            <person name="Martin H S."/>
        </authorList>
    </citation>
    <scope>NUCLEOTIDE SEQUENCE</scope>
</reference>